<dbReference type="GO" id="GO:0008097">
    <property type="term" value="F:5S rRNA binding"/>
    <property type="evidence" value="ECO:0000318"/>
    <property type="project" value="GO_Central"/>
</dbReference>
<accession>A0A022RJD4</accession>
<organism evidence="4 5">
    <name type="scientific">Erythranthe guttata</name>
    <name type="common">Yellow monkey flower</name>
    <name type="synonym">Mimulus guttatus</name>
    <dbReference type="NCBI Taxonomy" id="4155"/>
    <lineage>
        <taxon>Eukaryota</taxon>
        <taxon>Viridiplantae</taxon>
        <taxon>Streptophyta</taxon>
        <taxon>Embryophyta</taxon>
        <taxon>Tracheophyta</taxon>
        <taxon>Spermatophyta</taxon>
        <taxon>Magnoliopsida</taxon>
        <taxon>eudicotyledons</taxon>
        <taxon>Gunneridae</taxon>
        <taxon>Pentapetalae</taxon>
        <taxon>asterids</taxon>
        <taxon>lamiids</taxon>
        <taxon>Lamiales</taxon>
        <taxon>Phrymaceae</taxon>
        <taxon>Erythranthe</taxon>
    </lineage>
</organism>
<dbReference type="STRING" id="4155.A0A022RJD4"/>
<dbReference type="InterPro" id="IPR005484">
    <property type="entry name" value="Ribosomal_uL18_bac/plant/anim"/>
</dbReference>
<proteinExistence type="inferred from homology"/>
<dbReference type="InterPro" id="IPR036967">
    <property type="entry name" value="Ribosomal_uS11_sf"/>
</dbReference>
<dbReference type="KEGG" id="egt:105954741"/>
<evidence type="ECO:0000256" key="2">
    <source>
        <dbReference type="ARBA" id="ARBA00022980"/>
    </source>
</evidence>
<dbReference type="Gene3D" id="3.30.420.80">
    <property type="entry name" value="Ribosomal protein S11"/>
    <property type="match status" value="1"/>
</dbReference>
<name>A0A022RJD4_ERYGU</name>
<evidence type="ECO:0000313" key="5">
    <source>
        <dbReference type="Proteomes" id="UP000030748"/>
    </source>
</evidence>
<keyword evidence="3" id="KW-0687">Ribonucleoprotein</keyword>
<keyword evidence="2" id="KW-0689">Ribosomal protein</keyword>
<dbReference type="FunFam" id="3.30.420.80:FF:000009">
    <property type="entry name" value="50S ribosomal protein L18"/>
    <property type="match status" value="1"/>
</dbReference>
<dbReference type="GO" id="GO:0005840">
    <property type="term" value="C:ribosome"/>
    <property type="evidence" value="ECO:0007669"/>
    <property type="project" value="UniProtKB-KW"/>
</dbReference>
<keyword evidence="5" id="KW-1185">Reference proteome</keyword>
<dbReference type="GO" id="GO:0006412">
    <property type="term" value="P:translation"/>
    <property type="evidence" value="ECO:0007669"/>
    <property type="project" value="InterPro"/>
</dbReference>
<dbReference type="PANTHER" id="PTHR12899">
    <property type="entry name" value="39S RIBOSOMAL PROTEIN L18, MITOCHONDRIAL"/>
    <property type="match status" value="1"/>
</dbReference>
<dbReference type="EMBL" id="KI630404">
    <property type="protein sequence ID" value="EYU40311.1"/>
    <property type="molecule type" value="Genomic_DNA"/>
</dbReference>
<dbReference type="GO" id="GO:0003735">
    <property type="term" value="F:structural constituent of ribosome"/>
    <property type="evidence" value="ECO:0007669"/>
    <property type="project" value="InterPro"/>
</dbReference>
<dbReference type="eggNOG" id="KOG1870">
    <property type="taxonomic scope" value="Eukaryota"/>
</dbReference>
<dbReference type="OMA" id="KQRTEKY"/>
<dbReference type="Proteomes" id="UP000030748">
    <property type="component" value="Unassembled WGS sequence"/>
</dbReference>
<protein>
    <submittedName>
        <fullName evidence="4">Uncharacterized protein</fullName>
    </submittedName>
</protein>
<dbReference type="Pfam" id="PF00861">
    <property type="entry name" value="Ribosomal_L18p"/>
    <property type="match status" value="1"/>
</dbReference>
<dbReference type="OrthoDB" id="1932324at2759"/>
<gene>
    <name evidence="4" type="ORF">MIMGU_mgv1a013871mg</name>
</gene>
<evidence type="ECO:0000313" key="4">
    <source>
        <dbReference type="EMBL" id="EYU40311.1"/>
    </source>
</evidence>
<reference evidence="4 5" key="1">
    <citation type="journal article" date="2013" name="Proc. Natl. Acad. Sci. U.S.A.">
        <title>Fine-scale variation in meiotic recombination in Mimulus inferred from population shotgun sequencing.</title>
        <authorList>
            <person name="Hellsten U."/>
            <person name="Wright K.M."/>
            <person name="Jenkins J."/>
            <person name="Shu S."/>
            <person name="Yuan Y."/>
            <person name="Wessler S.R."/>
            <person name="Schmutz J."/>
            <person name="Willis J.H."/>
            <person name="Rokhsar D.S."/>
        </authorList>
    </citation>
    <scope>NUCLEOTIDE SEQUENCE [LARGE SCALE GENOMIC DNA]</scope>
    <source>
        <strain evidence="5">cv. DUN x IM62</strain>
    </source>
</reference>
<dbReference type="AlphaFoldDB" id="A0A022RJD4"/>
<dbReference type="SUPFAM" id="SSF53137">
    <property type="entry name" value="Translational machinery components"/>
    <property type="match status" value="1"/>
</dbReference>
<comment type="similarity">
    <text evidence="1">Belongs to the universal ribosomal protein uL18 family.</text>
</comment>
<dbReference type="GO" id="GO:1990904">
    <property type="term" value="C:ribonucleoprotein complex"/>
    <property type="evidence" value="ECO:0007669"/>
    <property type="project" value="UniProtKB-KW"/>
</dbReference>
<evidence type="ECO:0000256" key="1">
    <source>
        <dbReference type="ARBA" id="ARBA00007116"/>
    </source>
</evidence>
<evidence type="ECO:0000256" key="3">
    <source>
        <dbReference type="ARBA" id="ARBA00023274"/>
    </source>
</evidence>
<dbReference type="PANTHER" id="PTHR12899:SF16">
    <property type="entry name" value="OS02G0689700 PROTEIN"/>
    <property type="match status" value="1"/>
</dbReference>
<sequence length="208" mass="23710">MIILLQTVQLERDKTEDEEEEEEERRKWRIASPISSVSLSVKRDGITSLSWSSSLPNLKISANTSILSAPTLNRNQGFVVQAAWTRRSRSEAEKKPNRKSWKQKTDMYMRPFLLNVFFSKRFVHAKVMHRGTSKVVSVATTNARDLRNTLPSLIDNNACKVIGTLIAERSKEADVFAMSYELKKNERVEGRLAIILDTIQESGIIFVP</sequence>